<dbReference type="InterPro" id="IPR017853">
    <property type="entry name" value="GH"/>
</dbReference>
<dbReference type="Pfam" id="PF12876">
    <property type="entry name" value="Cellulase-like"/>
    <property type="match status" value="1"/>
</dbReference>
<proteinExistence type="predicted"/>
<sequence>MTAQPAQQQAGASHESTGRLAITLWDFSWYTQAGPGEPFADLDRAFAEAVDRGFNTVRVCAMPFLLFSGRVRDADSIRVRGLGEEFGQRTRWYDVRGGYALDGRRRLVELFEAAARHDCKVIVSSWEYQQSPSFADTDAWHRALAEVPGPDRAEAVAEALAGLLDFLAERGLSDRVAYAEVHNEVDNCSLVPSDGTTAHYARLRGPLERAVKLLRSRHPDVLVTYSLGEPWPAELDDLPELAQIAHFHFYVYGVLGALYEAVGLGHGTETAPETAAWPTPELAAMLRADAPAFADHQPDEPWRLAATGIPRELFYAHDWVDPDRWDLWLYENYAAHREAMRETLAGWVDAVAGFARARGVPAVLGEGVVGYTPLLTRFEEDAVGKDIAEFVVDRCLAAGFLGVVLTSNAAPHHPMWHTDREWMRRVNARVTAGSPSRPAAG</sequence>
<dbReference type="SUPFAM" id="SSF51445">
    <property type="entry name" value="(Trans)glycosidases"/>
    <property type="match status" value="1"/>
</dbReference>
<dbReference type="InterPro" id="IPR024778">
    <property type="entry name" value="Put_cellulase"/>
</dbReference>
<evidence type="ECO:0000313" key="2">
    <source>
        <dbReference type="Proteomes" id="UP000649259"/>
    </source>
</evidence>
<dbReference type="RefSeq" id="WP_189928268.1">
    <property type="nucleotide sequence ID" value="NZ_BMSI01000023.1"/>
</dbReference>
<comment type="caution">
    <text evidence="1">The sequence shown here is derived from an EMBL/GenBank/DDBJ whole genome shotgun (WGS) entry which is preliminary data.</text>
</comment>
<protein>
    <submittedName>
        <fullName evidence="1">Uncharacterized protein</fullName>
    </submittedName>
</protein>
<reference evidence="2" key="1">
    <citation type="submission" date="2023-07" db="EMBL/GenBank/DDBJ databases">
        <title>Whole genome shotgun sequence of Streptomyces cacaoi subsp. asoensis NBRC 13813.</title>
        <authorList>
            <person name="Komaki H."/>
            <person name="Tamura T."/>
        </authorList>
    </citation>
    <scope>NUCLEOTIDE SEQUENCE [LARGE SCALE GENOMIC DNA]</scope>
    <source>
        <strain evidence="2">NBRC 13813</strain>
    </source>
</reference>
<dbReference type="GeneID" id="91472911"/>
<accession>A0ABQ3S5N0</accession>
<keyword evidence="2" id="KW-1185">Reference proteome</keyword>
<evidence type="ECO:0000313" key="1">
    <source>
        <dbReference type="EMBL" id="GHI63429.1"/>
    </source>
</evidence>
<organism evidence="1 2">
    <name type="scientific">Streptomyces asoensis</name>
    <dbReference type="NCBI Taxonomy" id="249586"/>
    <lineage>
        <taxon>Bacteria</taxon>
        <taxon>Bacillati</taxon>
        <taxon>Actinomycetota</taxon>
        <taxon>Actinomycetes</taxon>
        <taxon>Kitasatosporales</taxon>
        <taxon>Streptomycetaceae</taxon>
        <taxon>Streptomyces</taxon>
    </lineage>
</organism>
<dbReference type="EMBL" id="BNEB01000005">
    <property type="protein sequence ID" value="GHI63429.1"/>
    <property type="molecule type" value="Genomic_DNA"/>
</dbReference>
<dbReference type="Proteomes" id="UP000649259">
    <property type="component" value="Unassembled WGS sequence"/>
</dbReference>
<name>A0ABQ3S5N0_9ACTN</name>
<dbReference type="Gene3D" id="3.20.20.80">
    <property type="entry name" value="Glycosidases"/>
    <property type="match status" value="1"/>
</dbReference>
<gene>
    <name evidence="1" type="ORF">Saso_50790</name>
</gene>